<name>A0AAD5MKH9_PARTN</name>
<dbReference type="Proteomes" id="UP001196413">
    <property type="component" value="Unassembled WGS sequence"/>
</dbReference>
<sequence length="140" mass="15743">MLASVSNPREVFRSDEFLVQLAQPTSVRFSLYEHAPLAERQEKLQEAIAQRKLALTFIETGVNLSLDISTTTTSASKIEFESFPFLFNGVLCTARGHIDSHLLTGRVQFRFCEDANASRDDTECWTADQMNNLRAMGLPL</sequence>
<dbReference type="Pfam" id="PF02312">
    <property type="entry name" value="CBF_beta"/>
    <property type="match status" value="1"/>
</dbReference>
<reference evidence="4" key="1">
    <citation type="submission" date="2021-06" db="EMBL/GenBank/DDBJ databases">
        <title>Parelaphostrongylus tenuis whole genome reference sequence.</title>
        <authorList>
            <person name="Garwood T.J."/>
            <person name="Larsen P.A."/>
            <person name="Fountain-Jones N.M."/>
            <person name="Garbe J.R."/>
            <person name="Macchietto M.G."/>
            <person name="Kania S.A."/>
            <person name="Gerhold R.W."/>
            <person name="Richards J.E."/>
            <person name="Wolf T.M."/>
        </authorList>
    </citation>
    <scope>NUCLEOTIDE SEQUENCE</scope>
    <source>
        <strain evidence="4">MNPRO001-30</strain>
        <tissue evidence="4">Meninges</tissue>
    </source>
</reference>
<accession>A0AAD5MKH9</accession>
<dbReference type="EMBL" id="JAHQIW010003823">
    <property type="protein sequence ID" value="KAJ1360225.1"/>
    <property type="molecule type" value="Genomic_DNA"/>
</dbReference>
<dbReference type="GO" id="GO:0006357">
    <property type="term" value="P:regulation of transcription by RNA polymerase II"/>
    <property type="evidence" value="ECO:0007669"/>
    <property type="project" value="TreeGrafter"/>
</dbReference>
<dbReference type="Gene3D" id="2.40.250.10">
    <property type="entry name" value="Core binding factor, beta subunit"/>
    <property type="match status" value="1"/>
</dbReference>
<dbReference type="GO" id="GO:0043565">
    <property type="term" value="F:sequence-specific DNA binding"/>
    <property type="evidence" value="ECO:0007669"/>
    <property type="project" value="TreeGrafter"/>
</dbReference>
<gene>
    <name evidence="4" type="ORF">KIN20_019151</name>
</gene>
<dbReference type="InterPro" id="IPR003417">
    <property type="entry name" value="CBF_beta"/>
</dbReference>
<evidence type="ECO:0000313" key="5">
    <source>
        <dbReference type="Proteomes" id="UP001196413"/>
    </source>
</evidence>
<dbReference type="InterPro" id="IPR036552">
    <property type="entry name" value="CBF_bsu_sf"/>
</dbReference>
<protein>
    <submittedName>
        <fullName evidence="4">Uncharacterized protein</fullName>
    </submittedName>
</protein>
<comment type="similarity">
    <text evidence="3">Belongs to the CBF-beta family.</text>
</comment>
<evidence type="ECO:0000256" key="2">
    <source>
        <dbReference type="ARBA" id="ARBA00023242"/>
    </source>
</evidence>
<keyword evidence="2" id="KW-0539">Nucleus</keyword>
<dbReference type="PANTHER" id="PTHR10276">
    <property type="entry name" value="CORE-BINDING FACTOR, BETA SUBUNIT"/>
    <property type="match status" value="1"/>
</dbReference>
<evidence type="ECO:0000313" key="4">
    <source>
        <dbReference type="EMBL" id="KAJ1360225.1"/>
    </source>
</evidence>
<dbReference type="GO" id="GO:0016513">
    <property type="term" value="C:core-binding factor complex"/>
    <property type="evidence" value="ECO:0007669"/>
    <property type="project" value="TreeGrafter"/>
</dbReference>
<proteinExistence type="inferred from homology"/>
<comment type="caution">
    <text evidence="4">The sequence shown here is derived from an EMBL/GenBank/DDBJ whole genome shotgun (WGS) entry which is preliminary data.</text>
</comment>
<evidence type="ECO:0000256" key="1">
    <source>
        <dbReference type="ARBA" id="ARBA00004123"/>
    </source>
</evidence>
<evidence type="ECO:0000256" key="3">
    <source>
        <dbReference type="ARBA" id="ARBA00025734"/>
    </source>
</evidence>
<organism evidence="4 5">
    <name type="scientific">Parelaphostrongylus tenuis</name>
    <name type="common">Meningeal worm</name>
    <dbReference type="NCBI Taxonomy" id="148309"/>
    <lineage>
        <taxon>Eukaryota</taxon>
        <taxon>Metazoa</taxon>
        <taxon>Ecdysozoa</taxon>
        <taxon>Nematoda</taxon>
        <taxon>Chromadorea</taxon>
        <taxon>Rhabditida</taxon>
        <taxon>Rhabditina</taxon>
        <taxon>Rhabditomorpha</taxon>
        <taxon>Strongyloidea</taxon>
        <taxon>Metastrongylidae</taxon>
        <taxon>Parelaphostrongylus</taxon>
    </lineage>
</organism>
<dbReference type="AlphaFoldDB" id="A0AAD5MKH9"/>
<comment type="subcellular location">
    <subcellularLocation>
        <location evidence="1">Nucleus</location>
    </subcellularLocation>
</comment>
<dbReference type="SUPFAM" id="SSF50723">
    <property type="entry name" value="Core binding factor beta, CBF"/>
    <property type="match status" value="1"/>
</dbReference>
<dbReference type="GO" id="GO:0003713">
    <property type="term" value="F:transcription coactivator activity"/>
    <property type="evidence" value="ECO:0007669"/>
    <property type="project" value="InterPro"/>
</dbReference>
<keyword evidence="5" id="KW-1185">Reference proteome</keyword>
<dbReference type="PANTHER" id="PTHR10276:SF3">
    <property type="entry name" value="CORE-BINDING FACTOR SUBUNIT BETA"/>
    <property type="match status" value="1"/>
</dbReference>